<evidence type="ECO:0000313" key="2">
    <source>
        <dbReference type="EMBL" id="SDY58089.1"/>
    </source>
</evidence>
<dbReference type="OrthoDB" id="7744610at2"/>
<organism evidence="2 3">
    <name type="scientific">Jannaschia faecimaris</name>
    <dbReference type="NCBI Taxonomy" id="1244108"/>
    <lineage>
        <taxon>Bacteria</taxon>
        <taxon>Pseudomonadati</taxon>
        <taxon>Pseudomonadota</taxon>
        <taxon>Alphaproteobacteria</taxon>
        <taxon>Rhodobacterales</taxon>
        <taxon>Roseobacteraceae</taxon>
        <taxon>Jannaschia</taxon>
    </lineage>
</organism>
<accession>A0A1H3L1H9</accession>
<proteinExistence type="predicted"/>
<dbReference type="EMBL" id="FNPX01000002">
    <property type="protein sequence ID" value="SDY58089.1"/>
    <property type="molecule type" value="Genomic_DNA"/>
</dbReference>
<keyword evidence="3" id="KW-1185">Reference proteome</keyword>
<dbReference type="RefSeq" id="WP_092642198.1">
    <property type="nucleotide sequence ID" value="NZ_FNPX01000002.1"/>
</dbReference>
<feature type="signal peptide" evidence="1">
    <location>
        <begin position="1"/>
        <end position="22"/>
    </location>
</feature>
<sequence>MSTRILAAVAALATFVSGASLSAVPASADHHARAQPMQITVKCARYISRAVIWDRAMPIFLDDLRAAGYTFEEADAIGSRVCRDEAGVGNAAVLRDTMLNILRTSPPRGGR</sequence>
<protein>
    <recommendedName>
        <fullName evidence="4">HdeA/HdeB family protein</fullName>
    </recommendedName>
</protein>
<evidence type="ECO:0000313" key="3">
    <source>
        <dbReference type="Proteomes" id="UP000198914"/>
    </source>
</evidence>
<keyword evidence="1" id="KW-0732">Signal</keyword>
<gene>
    <name evidence="2" type="ORF">SAMN05444004_10251</name>
</gene>
<name>A0A1H3L1H9_9RHOB</name>
<evidence type="ECO:0008006" key="4">
    <source>
        <dbReference type="Google" id="ProtNLM"/>
    </source>
</evidence>
<dbReference type="STRING" id="1244108.SAMN05444004_10251"/>
<feature type="chain" id="PRO_5011667841" description="HdeA/HdeB family protein" evidence="1">
    <location>
        <begin position="23"/>
        <end position="111"/>
    </location>
</feature>
<reference evidence="3" key="1">
    <citation type="submission" date="2016-10" db="EMBL/GenBank/DDBJ databases">
        <authorList>
            <person name="Varghese N."/>
            <person name="Submissions S."/>
        </authorList>
    </citation>
    <scope>NUCLEOTIDE SEQUENCE [LARGE SCALE GENOMIC DNA]</scope>
    <source>
        <strain evidence="3">DSM 100420</strain>
    </source>
</reference>
<dbReference type="Proteomes" id="UP000198914">
    <property type="component" value="Unassembled WGS sequence"/>
</dbReference>
<evidence type="ECO:0000256" key="1">
    <source>
        <dbReference type="SAM" id="SignalP"/>
    </source>
</evidence>
<dbReference type="AlphaFoldDB" id="A0A1H3L1H9"/>